<organism evidence="13 14">
    <name type="scientific">Tahibacter amnicola</name>
    <dbReference type="NCBI Taxonomy" id="2976241"/>
    <lineage>
        <taxon>Bacteria</taxon>
        <taxon>Pseudomonadati</taxon>
        <taxon>Pseudomonadota</taxon>
        <taxon>Gammaproteobacteria</taxon>
        <taxon>Lysobacterales</taxon>
        <taxon>Rhodanobacteraceae</taxon>
        <taxon>Tahibacter</taxon>
    </lineage>
</organism>
<evidence type="ECO:0000256" key="5">
    <source>
        <dbReference type="ARBA" id="ARBA00022519"/>
    </source>
</evidence>
<dbReference type="Gene3D" id="3.55.40.10">
    <property type="entry name" value="minor pseudopilin epsh domain"/>
    <property type="match status" value="1"/>
</dbReference>
<evidence type="ECO:0000256" key="11">
    <source>
        <dbReference type="SAM" id="Phobius"/>
    </source>
</evidence>
<evidence type="ECO:0000313" key="13">
    <source>
        <dbReference type="EMBL" id="UXI67184.1"/>
    </source>
</evidence>
<feature type="transmembrane region" description="Helical" evidence="11">
    <location>
        <begin position="37"/>
        <end position="57"/>
    </location>
</feature>
<evidence type="ECO:0000256" key="6">
    <source>
        <dbReference type="ARBA" id="ARBA00022692"/>
    </source>
</evidence>
<gene>
    <name evidence="13" type="ORF">N4264_20950</name>
</gene>
<evidence type="ECO:0000259" key="12">
    <source>
        <dbReference type="Pfam" id="PF12019"/>
    </source>
</evidence>
<keyword evidence="7 11" id="KW-1133">Transmembrane helix</keyword>
<dbReference type="Proteomes" id="UP001064632">
    <property type="component" value="Chromosome"/>
</dbReference>
<evidence type="ECO:0000256" key="2">
    <source>
        <dbReference type="ARBA" id="ARBA00021549"/>
    </source>
</evidence>
<dbReference type="InterPro" id="IPR012902">
    <property type="entry name" value="N_methyl_site"/>
</dbReference>
<keyword evidence="8 11" id="KW-0472">Membrane</keyword>
<proteinExistence type="inferred from homology"/>
<dbReference type="SUPFAM" id="SSF54523">
    <property type="entry name" value="Pili subunits"/>
    <property type="match status" value="1"/>
</dbReference>
<feature type="domain" description="General secretion pathway GspH" evidence="12">
    <location>
        <begin position="72"/>
        <end position="191"/>
    </location>
</feature>
<accession>A0ABY6BBE6</accession>
<name>A0ABY6BBE6_9GAMM</name>
<dbReference type="InterPro" id="IPR022346">
    <property type="entry name" value="T2SS_GspH"/>
</dbReference>
<dbReference type="EMBL" id="CP104694">
    <property type="protein sequence ID" value="UXI67184.1"/>
    <property type="molecule type" value="Genomic_DNA"/>
</dbReference>
<keyword evidence="14" id="KW-1185">Reference proteome</keyword>
<evidence type="ECO:0000313" key="14">
    <source>
        <dbReference type="Proteomes" id="UP001064632"/>
    </source>
</evidence>
<keyword evidence="5" id="KW-0997">Cell inner membrane</keyword>
<dbReference type="PROSITE" id="PS00409">
    <property type="entry name" value="PROKAR_NTER_METHYL"/>
    <property type="match status" value="1"/>
</dbReference>
<dbReference type="InterPro" id="IPR045584">
    <property type="entry name" value="Pilin-like"/>
</dbReference>
<evidence type="ECO:0000256" key="8">
    <source>
        <dbReference type="ARBA" id="ARBA00023136"/>
    </source>
</evidence>
<keyword evidence="3" id="KW-1003">Cell membrane</keyword>
<dbReference type="Pfam" id="PF07963">
    <property type="entry name" value="N_methyl"/>
    <property type="match status" value="1"/>
</dbReference>
<keyword evidence="4" id="KW-0488">Methylation</keyword>
<comment type="subcellular location">
    <subcellularLocation>
        <location evidence="1">Cell inner membrane</location>
        <topology evidence="1">Single-pass membrane protein</topology>
    </subcellularLocation>
</comment>
<protein>
    <recommendedName>
        <fullName evidence="2">Type II secretion system protein H</fullName>
    </recommendedName>
    <alternativeName>
        <fullName evidence="10">General secretion pathway protein H</fullName>
    </alternativeName>
</protein>
<evidence type="ECO:0000256" key="1">
    <source>
        <dbReference type="ARBA" id="ARBA00004377"/>
    </source>
</evidence>
<keyword evidence="6 11" id="KW-0812">Transmembrane</keyword>
<dbReference type="RefSeq" id="WP_261694160.1">
    <property type="nucleotide sequence ID" value="NZ_CP104694.1"/>
</dbReference>
<evidence type="ECO:0000256" key="4">
    <source>
        <dbReference type="ARBA" id="ARBA00022481"/>
    </source>
</evidence>
<evidence type="ECO:0000256" key="7">
    <source>
        <dbReference type="ARBA" id="ARBA00022989"/>
    </source>
</evidence>
<evidence type="ECO:0000256" key="9">
    <source>
        <dbReference type="ARBA" id="ARBA00025772"/>
    </source>
</evidence>
<evidence type="ECO:0000256" key="10">
    <source>
        <dbReference type="ARBA" id="ARBA00030775"/>
    </source>
</evidence>
<dbReference type="Pfam" id="PF12019">
    <property type="entry name" value="GspH"/>
    <property type="match status" value="1"/>
</dbReference>
<sequence>MLLETHMVTFLSHSNIGGLMALSGYRGRPAVVRTSGFSLIELMIIVAIIAIAVAIGLPSMREMMVSNAATDATNRLVGDLGLARQEAVKRGLRVGVFADSGNNIWTGGWKVKADVKRNGTYELVLRETPALHDGYALKVAVDGAEGDAVGSKATIFNGTGALTMGDTADFNLCAPNSDATRSRSIRVSTTGLVTSQRTTTGSNAPSC</sequence>
<comment type="similarity">
    <text evidence="9">Belongs to the GSP H family.</text>
</comment>
<reference evidence="13" key="1">
    <citation type="submission" date="2022-09" db="EMBL/GenBank/DDBJ databases">
        <title>Tahibacter sp. nov., isolated from a fresh water.</title>
        <authorList>
            <person name="Baek J.H."/>
            <person name="Lee J.K."/>
            <person name="Kim J.M."/>
            <person name="Jeon C.O."/>
        </authorList>
    </citation>
    <scope>NUCLEOTIDE SEQUENCE</scope>
    <source>
        <strain evidence="13">W38</strain>
    </source>
</reference>
<evidence type="ECO:0000256" key="3">
    <source>
        <dbReference type="ARBA" id="ARBA00022475"/>
    </source>
</evidence>